<dbReference type="InterPro" id="IPR001646">
    <property type="entry name" value="5peptide_repeat"/>
</dbReference>
<dbReference type="EC" id="3.1.4.52" evidence="4"/>
<dbReference type="SMART" id="SM00471">
    <property type="entry name" value="HDc"/>
    <property type="match status" value="1"/>
</dbReference>
<keyword evidence="2" id="KW-0472">Membrane</keyword>
<dbReference type="CDD" id="cd00077">
    <property type="entry name" value="HDc"/>
    <property type="match status" value="1"/>
</dbReference>
<keyword evidence="2" id="KW-0812">Transmembrane</keyword>
<keyword evidence="4" id="KW-0378">Hydrolase</keyword>
<sequence>MSSGPTQNYDDVTLGRWRPHPVLAVLVRVVLLSFPPLAALAFGLGAAQWVPAARLGITPWLWLVLEIALAAVILLAMTQVTRRLLPVSMLLRLTVIFPDKAPSRFAVARRRYSPDVLRHRVARAPVGERTGQQDHVALLLDLVAAIGAHDDITARHSERVQAYAALIGTELGLTPREAAELSWAALLHDVGKIDVPVEILTKPTRPTDAEWDLLSRHPAAGMEIAAPLTAWLGPWLTAIGEHHERWDGGGYPLGLAGTEISRAARIVAVADAFDAFTSSRSYKTSLSASAARAELARCSGAQFDPEVVRAFLAVGLGRLRRVAGPASLLAGLPGLASTPLPSAAALVGAGTTVGATGAAVAVAGVIGALLSLTGLVTGASTAAGATATAGGPGGAGRPVASIPALPPTPTLASSPAALPTAVSSAADALASRPPLPTTTAAPLSTQPAPTSVPSSTFVRPAPVPCDLARAGSRSMVGADLVGCDLEGVTLTGNYSGVNLAGADLAGATLTDLDLTGATLDGAKLDEAAITDTSFDTARLAGASFTGATVTRSSFLGARLAPTILDDALVRDCTFDPKP</sequence>
<dbReference type="PANTHER" id="PTHR45228:SF4">
    <property type="entry name" value="LIPOPROTEIN"/>
    <property type="match status" value="1"/>
</dbReference>
<dbReference type="SUPFAM" id="SSF141571">
    <property type="entry name" value="Pentapeptide repeat-like"/>
    <property type="match status" value="1"/>
</dbReference>
<dbReference type="GO" id="GO:0071111">
    <property type="term" value="F:cyclic-guanylate-specific phosphodiesterase activity"/>
    <property type="evidence" value="ECO:0007669"/>
    <property type="project" value="UniProtKB-EC"/>
</dbReference>
<evidence type="ECO:0000259" key="3">
    <source>
        <dbReference type="PROSITE" id="PS51832"/>
    </source>
</evidence>
<accession>A0A1J5R827</accession>
<reference evidence="4" key="1">
    <citation type="submission" date="2016-10" db="EMBL/GenBank/DDBJ databases">
        <title>Sequence of Gallionella enrichment culture.</title>
        <authorList>
            <person name="Poehlein A."/>
            <person name="Muehling M."/>
            <person name="Daniel R."/>
        </authorList>
    </citation>
    <scope>NUCLEOTIDE SEQUENCE</scope>
</reference>
<dbReference type="EMBL" id="MLJW01000239">
    <property type="protein sequence ID" value="OIQ92166.1"/>
    <property type="molecule type" value="Genomic_DNA"/>
</dbReference>
<keyword evidence="2" id="KW-1133">Transmembrane helix</keyword>
<organism evidence="4">
    <name type="scientific">mine drainage metagenome</name>
    <dbReference type="NCBI Taxonomy" id="410659"/>
    <lineage>
        <taxon>unclassified sequences</taxon>
        <taxon>metagenomes</taxon>
        <taxon>ecological metagenomes</taxon>
    </lineage>
</organism>
<dbReference type="InterPro" id="IPR052020">
    <property type="entry name" value="Cyclic_di-GMP/3'3'-cGAMP_PDE"/>
</dbReference>
<evidence type="ECO:0000313" key="4">
    <source>
        <dbReference type="EMBL" id="OIQ92166.1"/>
    </source>
</evidence>
<dbReference type="AlphaFoldDB" id="A0A1J5R827"/>
<dbReference type="Pfam" id="PF13487">
    <property type="entry name" value="HD_5"/>
    <property type="match status" value="1"/>
</dbReference>
<dbReference type="PROSITE" id="PS51832">
    <property type="entry name" value="HD_GYP"/>
    <property type="match status" value="1"/>
</dbReference>
<proteinExistence type="predicted"/>
<feature type="region of interest" description="Disordered" evidence="1">
    <location>
        <begin position="385"/>
        <end position="416"/>
    </location>
</feature>
<name>A0A1J5R827_9ZZZZ</name>
<feature type="region of interest" description="Disordered" evidence="1">
    <location>
        <begin position="428"/>
        <end position="457"/>
    </location>
</feature>
<feature type="transmembrane region" description="Helical" evidence="2">
    <location>
        <begin position="59"/>
        <end position="80"/>
    </location>
</feature>
<dbReference type="Gene3D" id="2.160.20.80">
    <property type="entry name" value="E3 ubiquitin-protein ligase SopA"/>
    <property type="match status" value="1"/>
</dbReference>
<dbReference type="SUPFAM" id="SSF109604">
    <property type="entry name" value="HD-domain/PDEase-like"/>
    <property type="match status" value="1"/>
</dbReference>
<protein>
    <submittedName>
        <fullName evidence="4">Cyclic di-GMP phosphodiesterase response regulator RpfG</fullName>
        <ecNumber evidence="4">3.1.4.52</ecNumber>
    </submittedName>
</protein>
<evidence type="ECO:0000256" key="1">
    <source>
        <dbReference type="SAM" id="MobiDB-lite"/>
    </source>
</evidence>
<evidence type="ECO:0000256" key="2">
    <source>
        <dbReference type="SAM" id="Phobius"/>
    </source>
</evidence>
<dbReference type="InterPro" id="IPR037522">
    <property type="entry name" value="HD_GYP_dom"/>
</dbReference>
<comment type="caution">
    <text evidence="4">The sequence shown here is derived from an EMBL/GenBank/DDBJ whole genome shotgun (WGS) entry which is preliminary data.</text>
</comment>
<dbReference type="InterPro" id="IPR003607">
    <property type="entry name" value="HD/PDEase_dom"/>
</dbReference>
<dbReference type="Gene3D" id="1.10.3210.10">
    <property type="entry name" value="Hypothetical protein af1432"/>
    <property type="match status" value="1"/>
</dbReference>
<dbReference type="Pfam" id="PF00805">
    <property type="entry name" value="Pentapeptide"/>
    <property type="match status" value="1"/>
</dbReference>
<dbReference type="PANTHER" id="PTHR45228">
    <property type="entry name" value="CYCLIC DI-GMP PHOSPHODIESTERASE TM_0186-RELATED"/>
    <property type="match status" value="1"/>
</dbReference>
<feature type="compositionally biased region" description="Low complexity" evidence="1">
    <location>
        <begin position="428"/>
        <end position="451"/>
    </location>
</feature>
<feature type="transmembrane region" description="Helical" evidence="2">
    <location>
        <begin position="25"/>
        <end position="47"/>
    </location>
</feature>
<gene>
    <name evidence="4" type="primary">rpfG_64</name>
    <name evidence="4" type="ORF">GALL_259220</name>
</gene>
<feature type="domain" description="HD-GYP" evidence="3">
    <location>
        <begin position="131"/>
        <end position="327"/>
    </location>
</feature>